<feature type="domain" description="Ig-like" evidence="3">
    <location>
        <begin position="36"/>
        <end position="118"/>
    </location>
</feature>
<feature type="domain" description="Ig-like" evidence="3">
    <location>
        <begin position="990"/>
        <end position="1070"/>
    </location>
</feature>
<dbReference type="CDD" id="cd00096">
    <property type="entry name" value="Ig"/>
    <property type="match status" value="2"/>
</dbReference>
<feature type="domain" description="Ig-like" evidence="3">
    <location>
        <begin position="1342"/>
        <end position="1416"/>
    </location>
</feature>
<feature type="domain" description="Ig-like" evidence="3">
    <location>
        <begin position="121"/>
        <end position="200"/>
    </location>
</feature>
<feature type="domain" description="Ig-like" evidence="3">
    <location>
        <begin position="1164"/>
        <end position="1244"/>
    </location>
</feature>
<dbReference type="Proteomes" id="UP000785679">
    <property type="component" value="Unassembled WGS sequence"/>
</dbReference>
<dbReference type="OrthoDB" id="6512291at2759"/>
<accession>A0A8J8SY90</accession>
<dbReference type="InterPro" id="IPR003598">
    <property type="entry name" value="Ig_sub2"/>
</dbReference>
<feature type="domain" description="Ig-like" evidence="3">
    <location>
        <begin position="1077"/>
        <end position="1156"/>
    </location>
</feature>
<dbReference type="InterPro" id="IPR003006">
    <property type="entry name" value="Ig/MHC_CS"/>
</dbReference>
<reference evidence="4" key="1">
    <citation type="submission" date="2019-06" db="EMBL/GenBank/DDBJ databases">
        <authorList>
            <person name="Zheng W."/>
        </authorList>
    </citation>
    <scope>NUCLEOTIDE SEQUENCE</scope>
    <source>
        <strain evidence="4">QDHG01</strain>
    </source>
</reference>
<dbReference type="SMART" id="SM00409">
    <property type="entry name" value="IG"/>
    <property type="match status" value="10"/>
</dbReference>
<evidence type="ECO:0000259" key="3">
    <source>
        <dbReference type="PROSITE" id="PS50835"/>
    </source>
</evidence>
<dbReference type="InterPro" id="IPR003599">
    <property type="entry name" value="Ig_sub"/>
</dbReference>
<dbReference type="SMART" id="SM00408">
    <property type="entry name" value="IGc2"/>
    <property type="match status" value="7"/>
</dbReference>
<dbReference type="PANTHER" id="PTHR10075">
    <property type="entry name" value="BASIGIN RELATED"/>
    <property type="match status" value="1"/>
</dbReference>
<dbReference type="EMBL" id="RRYP01016517">
    <property type="protein sequence ID" value="TNV75035.1"/>
    <property type="molecule type" value="Genomic_DNA"/>
</dbReference>
<keyword evidence="2" id="KW-0732">Signal</keyword>
<dbReference type="InterPro" id="IPR013098">
    <property type="entry name" value="Ig_I-set"/>
</dbReference>
<dbReference type="InterPro" id="IPR036179">
    <property type="entry name" value="Ig-like_dom_sf"/>
</dbReference>
<proteinExistence type="predicted"/>
<dbReference type="Pfam" id="PF13895">
    <property type="entry name" value="Ig_2"/>
    <property type="match status" value="1"/>
</dbReference>
<comment type="caution">
    <text evidence="4">The sequence shown here is derived from an EMBL/GenBank/DDBJ whole genome shotgun (WGS) entry which is preliminary data.</text>
</comment>
<evidence type="ECO:0000256" key="2">
    <source>
        <dbReference type="SAM" id="SignalP"/>
    </source>
</evidence>
<dbReference type="InterPro" id="IPR007110">
    <property type="entry name" value="Ig-like_dom"/>
</dbReference>
<organism evidence="4 5">
    <name type="scientific">Halteria grandinella</name>
    <dbReference type="NCBI Taxonomy" id="5974"/>
    <lineage>
        <taxon>Eukaryota</taxon>
        <taxon>Sar</taxon>
        <taxon>Alveolata</taxon>
        <taxon>Ciliophora</taxon>
        <taxon>Intramacronucleata</taxon>
        <taxon>Spirotrichea</taxon>
        <taxon>Stichotrichia</taxon>
        <taxon>Sporadotrichida</taxon>
        <taxon>Halteriidae</taxon>
        <taxon>Halteria</taxon>
    </lineage>
</organism>
<gene>
    <name evidence="4" type="ORF">FGO68_gene5371</name>
</gene>
<dbReference type="SUPFAM" id="SSF49299">
    <property type="entry name" value="PKD domain"/>
    <property type="match status" value="1"/>
</dbReference>
<evidence type="ECO:0000256" key="1">
    <source>
        <dbReference type="ARBA" id="ARBA00023319"/>
    </source>
</evidence>
<name>A0A8J8SY90_HALGN</name>
<dbReference type="Pfam" id="PF07679">
    <property type="entry name" value="I-set"/>
    <property type="match status" value="2"/>
</dbReference>
<keyword evidence="1" id="KW-0393">Immunoglobulin domain</keyword>
<protein>
    <recommendedName>
        <fullName evidence="3">Ig-like domain-containing protein</fullName>
    </recommendedName>
</protein>
<dbReference type="InterPro" id="IPR035986">
    <property type="entry name" value="PKD_dom_sf"/>
</dbReference>
<dbReference type="PANTHER" id="PTHR10075:SF14">
    <property type="entry name" value="CELL ADHESION MOLECULE DSCAM2-RELATED"/>
    <property type="match status" value="1"/>
</dbReference>
<dbReference type="PROSITE" id="PS50835">
    <property type="entry name" value="IG_LIKE"/>
    <property type="match status" value="7"/>
</dbReference>
<feature type="signal peptide" evidence="2">
    <location>
        <begin position="1"/>
        <end position="26"/>
    </location>
</feature>
<feature type="domain" description="Ig-like" evidence="3">
    <location>
        <begin position="553"/>
        <end position="633"/>
    </location>
</feature>
<keyword evidence="5" id="KW-1185">Reference proteome</keyword>
<evidence type="ECO:0000313" key="5">
    <source>
        <dbReference type="Proteomes" id="UP000785679"/>
    </source>
</evidence>
<dbReference type="Pfam" id="PF13927">
    <property type="entry name" value="Ig_3"/>
    <property type="match status" value="2"/>
</dbReference>
<evidence type="ECO:0000313" key="4">
    <source>
        <dbReference type="EMBL" id="TNV75035.1"/>
    </source>
</evidence>
<dbReference type="PROSITE" id="PS00290">
    <property type="entry name" value="IG_MHC"/>
    <property type="match status" value="1"/>
</dbReference>
<dbReference type="SUPFAM" id="SSF48726">
    <property type="entry name" value="Immunoglobulin"/>
    <property type="match status" value="10"/>
</dbReference>
<sequence length="1898" mass="193693">MIAHIRSLRLLLRFRLSALAVLAALAVNSLRATPAPSLAIGTPPQTQTIPGLGSATLTVSATGVGALSYQWKFNGDPIAGATGTSLTLPFALKKDAGAYTVTVTDSLSNITSNPADITVGPYVLNTTTHFSVGVGGRARFFVTADGSGTLTYQWRKNGDPITNATSSTYEISAVTVANAGNYDCVVSHNTSSQKATTTAAVLTVVANPSVYIATTQIADAQGVTAYLAISGTGSKKVILAAYGPALNDGAAIGDPQISVENATGTAVTSNNDWGSISDCNFPADYARTGLRALASGSKDAVVYTTLTAGSYRIRITGVGSATGKVGVAVADLDSNPASRIAYLGVRAAVSPSTPLTGGFTVVSSSTRKLLVRAIGPGLGASGLADPLLKLFDSDGTTVAASNDNWGGGTPLKTVFTQAGTFALDDASKDSAVSDTIFIGKGSYTAQVSATSGSGDVLWEIADLEGSTPSAVAPIVVIGPSSQNVASGGNATLSALAIGGGTLSYQWRNGGDNILNATGSTYTATANGTYDVVVTSSTSSSTATSAAATVAYAPTIGTHPTTQTIAGLGSATLSVSATGTGTITYQWRKNGVVIEGATSNYFFKNDATSADSGDYSYVATSAMGSVTSEIAKITVVPAPIAKFSFSPESVALRAGESSSLNVVTVPSAGVRYQWKRNGVDIPSATNSFYHVVGATAGHAGSYTVVATNASGSATSREGVVTVFSASDPQPAIYHTDGGRSVEGGVGGSLNVSISPANAPIQWFKDDVAIPGATSSRYQFSNFSLSSVGSYTARVSTGAGTFTSRAIPLELRDSGVAPAIFQQPINRTARVGTYATLGVAATGEKPMSYQWRKDGVNVPGATLAVHEILASAAGEARYSVVITNRIGSVTTSDATLRIVDRAVPLIKRHPASQSFGPGIDSVLLSVTVADPTGVSYQWRKDGSAIPGATTNEYTLSGNALAVGRYSVVVTNSAGSVISADAVVKSAISAPAPYFFPQPRSVTGWVGGSVTLSAEAVGRGPISYQWRKDGVAIPGATSNSFTISSLSAADAGTYTLVATNANGSMQSEPAVVTFLAAGAPVFTGRPEGGGSHIEGSSVTMSVSVAGDPTPTLQWRLNGNDIPGANTAVYTIPSVTRAHHGIYTVVARNTAGTVTSEPTSLLIYYPRPTIQQHPASIDVPVGGTATFSVVATALPEATYQWHKNGLVVSGATQSTFTIDPVDSSHAGLYSVEVRTEFGVVFSDEALLTVGDGALATMTRTLSIPLGGSATLEPVLRTTEALSYRWARDGVLIDGATDRSYTLRNVTATHAGVYSVEIRRVTGTVIYPLTGQRALTTTVTVQGPLVPVFVEQPRGVTVDVDATVTLSARATAPGAISYQWFKNGHGISGATGPTLTLRNIMVADAGEYHVSATTEPGRYLTQSDRVQVVVRGSPYAGTYISRAANGDVGAIHVRSDGIAVFLALLVARNQAIVARNLTVSSTGVFRFGRPRSAAAADAPAFCERYYDGEVEGQVSGRGGFYCNIPGLAGGFSGPLNVPPTEEMFPSGHFEAVVVGGDLGQIDAITAPDGSVLLVAVDASSARGGIGRATANGAFTVTQAPSSFTGQISISSRRLQGEYREAGGVVTSFATPALATGLERLGNVSTRGSAGTGARTLTAGFVITGSGGKEMLVRAIGPALSGFGVTGVLSNPRLRLFKDGTQVAENDNWAGSGIADAAVRLGAFALPAASADAAVLLRLEPGAYTAEVSGATEAAGVALVEVYDATTAQVGGPKLINLSTRGEVGREGDILIVGVVVSGERAKKLLIRGIGPTLGAFGVEGALADPQLQLYQGSTLLRQNDNWSESADVASLAEAARSVGAFTLPDGSKDAVLLVYLAPGSYTAQIRGAGSTTGVALVELYEVP</sequence>
<feature type="chain" id="PRO_5035224209" description="Ig-like domain-containing protein" evidence="2">
    <location>
        <begin position="27"/>
        <end position="1898"/>
    </location>
</feature>
<dbReference type="InterPro" id="IPR013783">
    <property type="entry name" value="Ig-like_fold"/>
</dbReference>
<dbReference type="Gene3D" id="2.60.40.10">
    <property type="entry name" value="Immunoglobulins"/>
    <property type="match status" value="13"/>
</dbReference>